<dbReference type="InterPro" id="IPR016032">
    <property type="entry name" value="Sig_transdc_resp-reg_C-effctor"/>
</dbReference>
<dbReference type="SMART" id="SM00448">
    <property type="entry name" value="REC"/>
    <property type="match status" value="1"/>
</dbReference>
<dbReference type="RefSeq" id="WP_275821618.1">
    <property type="nucleotide sequence ID" value="NZ_JARHUD010000004.1"/>
</dbReference>
<evidence type="ECO:0000256" key="3">
    <source>
        <dbReference type="PROSITE-ProRule" id="PRU00169"/>
    </source>
</evidence>
<dbReference type="Pfam" id="PF00196">
    <property type="entry name" value="GerE"/>
    <property type="match status" value="1"/>
</dbReference>
<evidence type="ECO:0000313" key="7">
    <source>
        <dbReference type="Proteomes" id="UP001215503"/>
    </source>
</evidence>
<dbReference type="PANTHER" id="PTHR43214:SF42">
    <property type="entry name" value="TRANSCRIPTIONAL REGULATORY PROTEIN DESR"/>
    <property type="match status" value="1"/>
</dbReference>
<dbReference type="SUPFAM" id="SSF46894">
    <property type="entry name" value="C-terminal effector domain of the bipartite response regulators"/>
    <property type="match status" value="1"/>
</dbReference>
<dbReference type="EMBL" id="JARHUD010000004">
    <property type="protein sequence ID" value="MDF2095827.1"/>
    <property type="molecule type" value="Genomic_DNA"/>
</dbReference>
<keyword evidence="7" id="KW-1185">Reference proteome</keyword>
<evidence type="ECO:0000256" key="2">
    <source>
        <dbReference type="ARBA" id="ARBA00023125"/>
    </source>
</evidence>
<dbReference type="PROSITE" id="PS00622">
    <property type="entry name" value="HTH_LUXR_1"/>
    <property type="match status" value="1"/>
</dbReference>
<protein>
    <submittedName>
        <fullName evidence="6">Response regulator transcription factor</fullName>
    </submittedName>
</protein>
<dbReference type="Gene3D" id="3.40.50.2300">
    <property type="match status" value="1"/>
</dbReference>
<evidence type="ECO:0000256" key="1">
    <source>
        <dbReference type="ARBA" id="ARBA00022553"/>
    </source>
</evidence>
<evidence type="ECO:0000313" key="6">
    <source>
        <dbReference type="EMBL" id="MDF2095827.1"/>
    </source>
</evidence>
<evidence type="ECO:0000259" key="4">
    <source>
        <dbReference type="PROSITE" id="PS50043"/>
    </source>
</evidence>
<dbReference type="CDD" id="cd17535">
    <property type="entry name" value="REC_NarL-like"/>
    <property type="match status" value="1"/>
</dbReference>
<organism evidence="6 7">
    <name type="scientific">Aquibaculum arenosum</name>
    <dbReference type="NCBI Taxonomy" id="3032591"/>
    <lineage>
        <taxon>Bacteria</taxon>
        <taxon>Pseudomonadati</taxon>
        <taxon>Pseudomonadota</taxon>
        <taxon>Alphaproteobacteria</taxon>
        <taxon>Rhodospirillales</taxon>
        <taxon>Rhodovibrionaceae</taxon>
        <taxon>Aquibaculum</taxon>
    </lineage>
</organism>
<gene>
    <name evidence="6" type="ORF">P2G67_07550</name>
</gene>
<sequence length="224" mass="24677">MEHSVELLLIDRNRLLREGLKRMLSGSNVAVTEECADVAEAVQRDFSGWMPAIVLMEWVGPEAERANPVGEILTRWPGARVIVFGDSLNKSEMVMALRAGASGYLLKSMSLDALIHSLRLVLVGEVVFPTELAGQLVKEPLQSSSASFSLNHLDIDLSPREIQILRCLVAGQANKLIARELSITEGTVKVHIKRLLKKINARNRTQAAIWALNSGLQHQQPNVS</sequence>
<dbReference type="Pfam" id="PF00072">
    <property type="entry name" value="Response_reg"/>
    <property type="match status" value="1"/>
</dbReference>
<dbReference type="PROSITE" id="PS50110">
    <property type="entry name" value="RESPONSE_REGULATORY"/>
    <property type="match status" value="1"/>
</dbReference>
<dbReference type="PANTHER" id="PTHR43214">
    <property type="entry name" value="TWO-COMPONENT RESPONSE REGULATOR"/>
    <property type="match status" value="1"/>
</dbReference>
<dbReference type="InterPro" id="IPR039420">
    <property type="entry name" value="WalR-like"/>
</dbReference>
<dbReference type="SUPFAM" id="SSF52172">
    <property type="entry name" value="CheY-like"/>
    <property type="match status" value="1"/>
</dbReference>
<reference evidence="6 7" key="1">
    <citation type="submission" date="2023-03" db="EMBL/GenBank/DDBJ databases">
        <title>Fodinicurvata sp. CAU 1616 isolated from sea sendiment.</title>
        <authorList>
            <person name="Kim W."/>
        </authorList>
    </citation>
    <scope>NUCLEOTIDE SEQUENCE [LARGE SCALE GENOMIC DNA]</scope>
    <source>
        <strain evidence="6 7">CAU 1616</strain>
    </source>
</reference>
<dbReference type="CDD" id="cd06170">
    <property type="entry name" value="LuxR_C_like"/>
    <property type="match status" value="1"/>
</dbReference>
<name>A0ABT5YLQ2_9PROT</name>
<dbReference type="SMART" id="SM00421">
    <property type="entry name" value="HTH_LUXR"/>
    <property type="match status" value="1"/>
</dbReference>
<dbReference type="InterPro" id="IPR058245">
    <property type="entry name" value="NreC/VraR/RcsB-like_REC"/>
</dbReference>
<comment type="caution">
    <text evidence="3">Lacks conserved residue(s) required for the propagation of feature annotation.</text>
</comment>
<evidence type="ECO:0000259" key="5">
    <source>
        <dbReference type="PROSITE" id="PS50110"/>
    </source>
</evidence>
<dbReference type="Proteomes" id="UP001215503">
    <property type="component" value="Unassembled WGS sequence"/>
</dbReference>
<dbReference type="PROSITE" id="PS50043">
    <property type="entry name" value="HTH_LUXR_2"/>
    <property type="match status" value="1"/>
</dbReference>
<keyword evidence="1" id="KW-0597">Phosphoprotein</keyword>
<proteinExistence type="predicted"/>
<dbReference type="PRINTS" id="PR00038">
    <property type="entry name" value="HTHLUXR"/>
</dbReference>
<dbReference type="InterPro" id="IPR001789">
    <property type="entry name" value="Sig_transdc_resp-reg_receiver"/>
</dbReference>
<comment type="caution">
    <text evidence="6">The sequence shown here is derived from an EMBL/GenBank/DDBJ whole genome shotgun (WGS) entry which is preliminary data.</text>
</comment>
<dbReference type="InterPro" id="IPR000792">
    <property type="entry name" value="Tscrpt_reg_LuxR_C"/>
</dbReference>
<feature type="domain" description="HTH luxR-type" evidence="4">
    <location>
        <begin position="150"/>
        <end position="215"/>
    </location>
</feature>
<accession>A0ABT5YLQ2</accession>
<feature type="domain" description="Response regulatory" evidence="5">
    <location>
        <begin position="6"/>
        <end position="122"/>
    </location>
</feature>
<keyword evidence="2" id="KW-0238">DNA-binding</keyword>
<dbReference type="InterPro" id="IPR011006">
    <property type="entry name" value="CheY-like_superfamily"/>
</dbReference>